<accession>A0A9P8VS12</accession>
<proteinExistence type="predicted"/>
<organism evidence="1 2">
    <name type="scientific">Thelonectria olida</name>
    <dbReference type="NCBI Taxonomy" id="1576542"/>
    <lineage>
        <taxon>Eukaryota</taxon>
        <taxon>Fungi</taxon>
        <taxon>Dikarya</taxon>
        <taxon>Ascomycota</taxon>
        <taxon>Pezizomycotina</taxon>
        <taxon>Sordariomycetes</taxon>
        <taxon>Hypocreomycetidae</taxon>
        <taxon>Hypocreales</taxon>
        <taxon>Nectriaceae</taxon>
        <taxon>Thelonectria</taxon>
    </lineage>
</organism>
<protein>
    <submittedName>
        <fullName evidence="1">Uncharacterized protein</fullName>
    </submittedName>
</protein>
<gene>
    <name evidence="1" type="ORF">B0T10DRAFT_501465</name>
</gene>
<name>A0A9P8VS12_9HYPO</name>
<dbReference type="Proteomes" id="UP000777438">
    <property type="component" value="Unassembled WGS sequence"/>
</dbReference>
<keyword evidence="2" id="KW-1185">Reference proteome</keyword>
<evidence type="ECO:0000313" key="1">
    <source>
        <dbReference type="EMBL" id="KAH6869507.1"/>
    </source>
</evidence>
<comment type="caution">
    <text evidence="1">The sequence shown here is derived from an EMBL/GenBank/DDBJ whole genome shotgun (WGS) entry which is preliminary data.</text>
</comment>
<dbReference type="EMBL" id="JAGPYM010000070">
    <property type="protein sequence ID" value="KAH6869507.1"/>
    <property type="molecule type" value="Genomic_DNA"/>
</dbReference>
<reference evidence="1 2" key="1">
    <citation type="journal article" date="2021" name="Nat. Commun.">
        <title>Genetic determinants of endophytism in the Arabidopsis root mycobiome.</title>
        <authorList>
            <person name="Mesny F."/>
            <person name="Miyauchi S."/>
            <person name="Thiergart T."/>
            <person name="Pickel B."/>
            <person name="Atanasova L."/>
            <person name="Karlsson M."/>
            <person name="Huettel B."/>
            <person name="Barry K.W."/>
            <person name="Haridas S."/>
            <person name="Chen C."/>
            <person name="Bauer D."/>
            <person name="Andreopoulos W."/>
            <person name="Pangilinan J."/>
            <person name="LaButti K."/>
            <person name="Riley R."/>
            <person name="Lipzen A."/>
            <person name="Clum A."/>
            <person name="Drula E."/>
            <person name="Henrissat B."/>
            <person name="Kohler A."/>
            <person name="Grigoriev I.V."/>
            <person name="Martin F.M."/>
            <person name="Hacquard S."/>
        </authorList>
    </citation>
    <scope>NUCLEOTIDE SEQUENCE [LARGE SCALE GENOMIC DNA]</scope>
    <source>
        <strain evidence="1 2">MPI-CAGE-CH-0241</strain>
    </source>
</reference>
<dbReference type="AlphaFoldDB" id="A0A9P8VS12"/>
<sequence>MALDLYIPPCIYSPARDQHLLSVEQPLRIHIEGPSVAVEKLLPGVEWQLKGVFWPSLQPAAAELARVAFRAIYGRDVGVDVGGDMIVRDEYMGWVMEDPKPWT</sequence>
<dbReference type="OrthoDB" id="5150140at2759"/>
<evidence type="ECO:0000313" key="2">
    <source>
        <dbReference type="Proteomes" id="UP000777438"/>
    </source>
</evidence>